<gene>
    <name evidence="1" type="ORF">IV01_17475</name>
</gene>
<proteinExistence type="predicted"/>
<dbReference type="PATRIC" id="fig|317.175.peg.3643"/>
<dbReference type="AlphaFoldDB" id="A0A085VFB6"/>
<organism evidence="1 2">
    <name type="scientific">Pseudomonas syringae</name>
    <dbReference type="NCBI Taxonomy" id="317"/>
    <lineage>
        <taxon>Bacteria</taxon>
        <taxon>Pseudomonadati</taxon>
        <taxon>Pseudomonadota</taxon>
        <taxon>Gammaproteobacteria</taxon>
        <taxon>Pseudomonadales</taxon>
        <taxon>Pseudomonadaceae</taxon>
        <taxon>Pseudomonas</taxon>
    </lineage>
</organism>
<reference evidence="1 2" key="1">
    <citation type="submission" date="2014-07" db="EMBL/GenBank/DDBJ databases">
        <title>Draft Genome Sequences of Environmental Pseudomonas syringae strains.</title>
        <authorList>
            <person name="Baltrus D.A."/>
            <person name="Berge O."/>
            <person name="Morris C."/>
        </authorList>
    </citation>
    <scope>NUCLEOTIDE SEQUENCE [LARGE SCALE GENOMIC DNA]</scope>
    <source>
        <strain evidence="1 2">GAW0119</strain>
    </source>
</reference>
<dbReference type="RefSeq" id="WP_032630000.1">
    <property type="nucleotide sequence ID" value="NZ_JPQU01000048.1"/>
</dbReference>
<evidence type="ECO:0008006" key="3">
    <source>
        <dbReference type="Google" id="ProtNLM"/>
    </source>
</evidence>
<comment type="caution">
    <text evidence="1">The sequence shown here is derived from an EMBL/GenBank/DDBJ whole genome shotgun (WGS) entry which is preliminary data.</text>
</comment>
<sequence length="161" mass="17238">MKGSQQAPYTNEASSELLSTLDKSPFTDRQLAEFSEEAVALIRQQQVHRKAHPAVAIFRLATDGSETRDGGVIQQGTTPLEITLENGQCVRVARVGDCAKYPDGSTAQIMTGAGQDNDHLALVGSLLSNGDQIINTPQAIGMFVLHDGISMKDDFLPVVEG</sequence>
<evidence type="ECO:0000313" key="2">
    <source>
        <dbReference type="Proteomes" id="UP000028631"/>
    </source>
</evidence>
<accession>A0A085VFB6</accession>
<dbReference type="OrthoDB" id="6899605at2"/>
<keyword evidence="2" id="KW-1185">Reference proteome</keyword>
<protein>
    <recommendedName>
        <fullName evidence="3">PAAR motif-containing protein</fullName>
    </recommendedName>
</protein>
<name>A0A085VFB6_PSESX</name>
<dbReference type="EMBL" id="JPQU01000048">
    <property type="protein sequence ID" value="KFE54129.1"/>
    <property type="molecule type" value="Genomic_DNA"/>
</dbReference>
<evidence type="ECO:0000313" key="1">
    <source>
        <dbReference type="EMBL" id="KFE54129.1"/>
    </source>
</evidence>
<dbReference type="Proteomes" id="UP000028631">
    <property type="component" value="Unassembled WGS sequence"/>
</dbReference>